<organism evidence="2 3">
    <name type="scientific">Acrobeloides nanus</name>
    <dbReference type="NCBI Taxonomy" id="290746"/>
    <lineage>
        <taxon>Eukaryota</taxon>
        <taxon>Metazoa</taxon>
        <taxon>Ecdysozoa</taxon>
        <taxon>Nematoda</taxon>
        <taxon>Chromadorea</taxon>
        <taxon>Rhabditida</taxon>
        <taxon>Tylenchina</taxon>
        <taxon>Cephalobomorpha</taxon>
        <taxon>Cephaloboidea</taxon>
        <taxon>Cephalobidae</taxon>
        <taxon>Acrobeloides</taxon>
    </lineage>
</organism>
<proteinExistence type="predicted"/>
<protein>
    <submittedName>
        <fullName evidence="3">Uncharacterized protein</fullName>
    </submittedName>
</protein>
<accession>A0A914EL78</accession>
<keyword evidence="2" id="KW-1185">Reference proteome</keyword>
<keyword evidence="1" id="KW-0732">Signal</keyword>
<sequence>MAKVLILIIFSVLLGFKQTMAACNCGNLICNFDKSNGYQVDYYFYPCGAPACSSQTIGFNFNSSAYIDFTLNSQSGPSIPPICASTPGNVQSIDMSCVNGNWTYNGQIVTDYIEGHNPACDSQRKPTTPAPGQCNCPILEAKADTANGYLAFYRFWPVTHFPCDQETVGFNYNSSYPIDFGFNRVSGAAIAPICGRPGTFPLPSFNLTCVSGQWTYKGVVVHDYTVGKEPAC</sequence>
<name>A0A914EL78_9BILA</name>
<evidence type="ECO:0000256" key="1">
    <source>
        <dbReference type="SAM" id="SignalP"/>
    </source>
</evidence>
<reference evidence="3" key="1">
    <citation type="submission" date="2022-11" db="UniProtKB">
        <authorList>
            <consortium name="WormBaseParasite"/>
        </authorList>
    </citation>
    <scope>IDENTIFICATION</scope>
</reference>
<dbReference type="WBParaSite" id="ACRNAN_scaffold8967.g11768.t1">
    <property type="protein sequence ID" value="ACRNAN_scaffold8967.g11768.t1"/>
    <property type="gene ID" value="ACRNAN_scaffold8967.g11768"/>
</dbReference>
<evidence type="ECO:0000313" key="2">
    <source>
        <dbReference type="Proteomes" id="UP000887540"/>
    </source>
</evidence>
<dbReference type="AlphaFoldDB" id="A0A914EL78"/>
<dbReference type="Proteomes" id="UP000887540">
    <property type="component" value="Unplaced"/>
</dbReference>
<evidence type="ECO:0000313" key="3">
    <source>
        <dbReference type="WBParaSite" id="ACRNAN_scaffold8967.g11768.t1"/>
    </source>
</evidence>
<feature type="signal peptide" evidence="1">
    <location>
        <begin position="1"/>
        <end position="21"/>
    </location>
</feature>
<feature type="chain" id="PRO_5037448762" evidence="1">
    <location>
        <begin position="22"/>
        <end position="232"/>
    </location>
</feature>